<name>A0ABQ0CAJ5_9PROT</name>
<accession>A0ABQ0CAJ5</accession>
<sequence length="393" mass="43964">MKPAQIHELFNLDIETPAFLLDIPTLMRNICDAKSMVESEQFKILFSLKCFSLASGLEVIAREMDGFSASSRFEVLLASRYRSSNQRIHMTTPGLHPSSIVEVCQEVDYVSFNSFNQWLRFKEDATELTSCGLRINPQLSFVADERYNPCQAHSKLGVPLDALCGYLKNHPDAFQGIEGIHFHNNCDCTNLEELRLTAEKIHDAIAPLLPQIKWINMGGGYLLNEVAERDPLRKAVNFFLESGVEKVFLEPGAAIVRNAGYMVSSVIDMFVSGGKNIAILDTCINHLPEVYEYQWRPPVLHTCDDSAYRYVLAGATCLAGDVMGEYFFDRKLKIGSRVVIGDVGAYSLVKANMFNGVNLPSLYINNNGKINKIKDYSFSDYLALCGGINYGDF</sequence>
<dbReference type="Gene3D" id="2.40.37.10">
    <property type="entry name" value="Lyase, Ornithine Decarboxylase, Chain A, domain 1"/>
    <property type="match status" value="1"/>
</dbReference>
<evidence type="ECO:0000256" key="1">
    <source>
        <dbReference type="ARBA" id="ARBA00001933"/>
    </source>
</evidence>
<evidence type="ECO:0000256" key="8">
    <source>
        <dbReference type="ARBA" id="ARBA00025802"/>
    </source>
</evidence>
<dbReference type="InterPro" id="IPR005730">
    <property type="entry name" value="Nsp_de-COase"/>
</dbReference>
<keyword evidence="14" id="KW-1185">Reference proteome</keyword>
<dbReference type="PRINTS" id="PR01179">
    <property type="entry name" value="ODADCRBXLASE"/>
</dbReference>
<dbReference type="EC" id="4.1.1.96" evidence="2 11"/>
<reference evidence="13 14" key="2">
    <citation type="submission" date="2024-09" db="EMBL/GenBank/DDBJ databases">
        <title>Draft genome sequence of Candidatus Magnetaquicoccaceae bacterium FCR-1.</title>
        <authorList>
            <person name="Shimoshige H."/>
            <person name="Shimamura S."/>
            <person name="Taoka A."/>
            <person name="Kobayashi H."/>
            <person name="Maekawa T."/>
        </authorList>
    </citation>
    <scope>NUCLEOTIDE SEQUENCE [LARGE SCALE GENOMIC DNA]</scope>
    <source>
        <strain evidence="13 14">FCR-1</strain>
    </source>
</reference>
<reference evidence="13 14" key="1">
    <citation type="submission" date="2024-05" db="EMBL/GenBank/DDBJ databases">
        <authorList>
            <consortium name="Candidatus Magnetaquicoccaceae bacterium FCR-1 genome sequencing consortium"/>
            <person name="Shimoshige H."/>
            <person name="Shimamura S."/>
            <person name="Taoka A."/>
            <person name="Kobayashi H."/>
            <person name="Maekawa T."/>
        </authorList>
    </citation>
    <scope>NUCLEOTIDE SEQUENCE [LARGE SCALE GENOMIC DNA]</scope>
    <source>
        <strain evidence="13 14">FCR-1</strain>
    </source>
</reference>
<dbReference type="PANTHER" id="PTHR43727:SF1">
    <property type="entry name" value="CARBOXYNORSPERMIDINE_CARBOXYSPERMIDINE DECARBOXYLASE"/>
    <property type="match status" value="1"/>
</dbReference>
<dbReference type="GO" id="GO:0016829">
    <property type="term" value="F:lyase activity"/>
    <property type="evidence" value="ECO:0007669"/>
    <property type="project" value="UniProtKB-KW"/>
</dbReference>
<evidence type="ECO:0000256" key="3">
    <source>
        <dbReference type="ARBA" id="ARBA00013633"/>
    </source>
</evidence>
<dbReference type="Gene3D" id="3.20.20.10">
    <property type="entry name" value="Alanine racemase"/>
    <property type="match status" value="1"/>
</dbReference>
<dbReference type="Proteomes" id="UP001628193">
    <property type="component" value="Unassembled WGS sequence"/>
</dbReference>
<evidence type="ECO:0000256" key="4">
    <source>
        <dbReference type="ARBA" id="ARBA00022793"/>
    </source>
</evidence>
<keyword evidence="4 11" id="KW-0210">Decarboxylase</keyword>
<keyword evidence="11" id="KW-0620">Polyamine biosynthesis</keyword>
<evidence type="ECO:0000256" key="2">
    <source>
        <dbReference type="ARBA" id="ARBA00012259"/>
    </source>
</evidence>
<comment type="catalytic activity">
    <reaction evidence="10 11">
        <text>carboxynorspermidine + H(+) = norspermidine + CO2</text>
        <dbReference type="Rhea" id="RHEA:34099"/>
        <dbReference type="ChEBI" id="CHEBI:15378"/>
        <dbReference type="ChEBI" id="CHEBI:16526"/>
        <dbReference type="ChEBI" id="CHEBI:57920"/>
        <dbReference type="ChEBI" id="CHEBI:65070"/>
        <dbReference type="EC" id="4.1.1.96"/>
    </reaction>
</comment>
<dbReference type="EMBL" id="BAAFGK010000004">
    <property type="protein sequence ID" value="GAB0057917.1"/>
    <property type="molecule type" value="Genomic_DNA"/>
</dbReference>
<keyword evidence="5 11" id="KW-0663">Pyridoxal phosphate</keyword>
<dbReference type="SUPFAM" id="SSF50621">
    <property type="entry name" value="Alanine racemase C-terminal domain-like"/>
    <property type="match status" value="1"/>
</dbReference>
<evidence type="ECO:0000313" key="13">
    <source>
        <dbReference type="EMBL" id="GAB0057917.1"/>
    </source>
</evidence>
<comment type="similarity">
    <text evidence="8 11">Belongs to the Orn/Lys/Arg decarboxylase class-II family. NspC subfamily.</text>
</comment>
<evidence type="ECO:0000256" key="7">
    <source>
        <dbReference type="ARBA" id="ARBA00023239"/>
    </source>
</evidence>
<comment type="caution">
    <text evidence="13">The sequence shown here is derived from an EMBL/GenBank/DDBJ whole genome shotgun (WGS) entry which is preliminary data.</text>
</comment>
<dbReference type="InterPro" id="IPR022644">
    <property type="entry name" value="De-COase2_N"/>
</dbReference>
<comment type="subunit">
    <text evidence="11">Homodimer.</text>
</comment>
<comment type="subcellular location">
    <subcellularLocation>
        <location evidence="11">Cytoplasm</location>
    </subcellularLocation>
</comment>
<keyword evidence="6 11" id="KW-0745">Spermidine biosynthesis</keyword>
<dbReference type="PIRSF" id="PIRSF038941">
    <property type="entry name" value="NspC"/>
    <property type="match status" value="1"/>
</dbReference>
<feature type="domain" description="Orn/DAP/Arg decarboxylase 2 N-terminal" evidence="12">
    <location>
        <begin position="34"/>
        <end position="256"/>
    </location>
</feature>
<dbReference type="InterPro" id="IPR029066">
    <property type="entry name" value="PLP-binding_barrel"/>
</dbReference>
<dbReference type="InterPro" id="IPR000183">
    <property type="entry name" value="Orn/DAP/Arg_de-COase"/>
</dbReference>
<evidence type="ECO:0000256" key="11">
    <source>
        <dbReference type="PIRNR" id="PIRNR038941"/>
    </source>
</evidence>
<evidence type="ECO:0000256" key="9">
    <source>
        <dbReference type="ARBA" id="ARBA00047351"/>
    </source>
</evidence>
<comment type="cofactor">
    <cofactor evidence="1 11">
        <name>pyridoxal 5'-phosphate</name>
        <dbReference type="ChEBI" id="CHEBI:597326"/>
    </cofactor>
</comment>
<organism evidence="13 14">
    <name type="scientific">Candidatus Magnetaquiglobus chichijimensis</name>
    <dbReference type="NCBI Taxonomy" id="3141448"/>
    <lineage>
        <taxon>Bacteria</taxon>
        <taxon>Pseudomonadati</taxon>
        <taxon>Pseudomonadota</taxon>
        <taxon>Magnetococcia</taxon>
        <taxon>Magnetococcales</taxon>
        <taxon>Candidatus Magnetaquicoccaceae</taxon>
        <taxon>Candidatus Magnetaquiglobus</taxon>
    </lineage>
</organism>
<comment type="function">
    <text evidence="11">Catalyzes the decarboxylation of carboxynorspermidine and carboxyspermidine.</text>
</comment>
<proteinExistence type="inferred from homology"/>
<dbReference type="InterPro" id="IPR009006">
    <property type="entry name" value="Ala_racemase/Decarboxylase_C"/>
</dbReference>
<evidence type="ECO:0000259" key="12">
    <source>
        <dbReference type="Pfam" id="PF02784"/>
    </source>
</evidence>
<keyword evidence="7 11" id="KW-0456">Lyase</keyword>
<evidence type="ECO:0000256" key="5">
    <source>
        <dbReference type="ARBA" id="ARBA00022898"/>
    </source>
</evidence>
<dbReference type="SUPFAM" id="SSF51419">
    <property type="entry name" value="PLP-binding barrel"/>
    <property type="match status" value="1"/>
</dbReference>
<dbReference type="PANTHER" id="PTHR43727">
    <property type="entry name" value="DIAMINOPIMELATE DECARBOXYLASE"/>
    <property type="match status" value="1"/>
</dbReference>
<comment type="catalytic activity">
    <reaction evidence="9 11">
        <text>carboxyspermidine + H(+) = spermidine + CO2</text>
        <dbReference type="Rhea" id="RHEA:34095"/>
        <dbReference type="ChEBI" id="CHEBI:15378"/>
        <dbReference type="ChEBI" id="CHEBI:16526"/>
        <dbReference type="ChEBI" id="CHEBI:57834"/>
        <dbReference type="ChEBI" id="CHEBI:65072"/>
        <dbReference type="EC" id="4.1.1.96"/>
    </reaction>
</comment>
<evidence type="ECO:0000256" key="6">
    <source>
        <dbReference type="ARBA" id="ARBA00023066"/>
    </source>
</evidence>
<keyword evidence="11" id="KW-0963">Cytoplasm</keyword>
<dbReference type="Pfam" id="PF02784">
    <property type="entry name" value="Orn_Arg_deC_N"/>
    <property type="match status" value="1"/>
</dbReference>
<protein>
    <recommendedName>
        <fullName evidence="3 11">Carboxynorspermidine/carboxyspermidine decarboxylase</fullName>
        <shortName evidence="11">CANS DC/CAS DC</shortName>
        <shortName evidence="11">CANSDC/CASDC</shortName>
        <ecNumber evidence="2 11">4.1.1.96</ecNumber>
    </recommendedName>
</protein>
<evidence type="ECO:0000256" key="10">
    <source>
        <dbReference type="ARBA" id="ARBA00047389"/>
    </source>
</evidence>
<dbReference type="RefSeq" id="WP_420905603.1">
    <property type="nucleotide sequence ID" value="NZ_BAAFGK010000004.1"/>
</dbReference>
<gene>
    <name evidence="13" type="primary">nspC</name>
    <name evidence="13" type="ORF">SIID45300_02251</name>
</gene>
<evidence type="ECO:0000313" key="14">
    <source>
        <dbReference type="Proteomes" id="UP001628193"/>
    </source>
</evidence>